<keyword evidence="3" id="KW-1185">Reference proteome</keyword>
<protein>
    <submittedName>
        <fullName evidence="2">Uncharacterized protein</fullName>
    </submittedName>
</protein>
<sequence length="156" mass="17808">MLSSPHHSVNTTSPITSYGLHHQTRVIISNLMDFVPLTMATSYCWFWSHHHHRHRASLLSFLFLLCLQRTVYLCRRFVLVGLEVVVGVMANDERKIDEIEMVKYTGFAKVVVENKEAMVNNTKMMVVGPMDMGSSIFFGLVFLSIAFDLGGRGFFF</sequence>
<keyword evidence="1" id="KW-0812">Transmembrane</keyword>
<name>A0AAN9ILM1_CROPI</name>
<keyword evidence="1" id="KW-1133">Transmembrane helix</keyword>
<feature type="transmembrane region" description="Helical" evidence="1">
    <location>
        <begin position="135"/>
        <end position="155"/>
    </location>
</feature>
<reference evidence="2 3" key="1">
    <citation type="submission" date="2024-01" db="EMBL/GenBank/DDBJ databases">
        <title>The genomes of 5 underutilized Papilionoideae crops provide insights into root nodulation and disease resistanc.</title>
        <authorList>
            <person name="Yuan L."/>
        </authorList>
    </citation>
    <scope>NUCLEOTIDE SEQUENCE [LARGE SCALE GENOMIC DNA]</scope>
    <source>
        <strain evidence="2">ZHUSHIDOU_FW_LH</strain>
        <tissue evidence="2">Leaf</tissue>
    </source>
</reference>
<dbReference type="Proteomes" id="UP001372338">
    <property type="component" value="Unassembled WGS sequence"/>
</dbReference>
<evidence type="ECO:0000313" key="3">
    <source>
        <dbReference type="Proteomes" id="UP001372338"/>
    </source>
</evidence>
<dbReference type="EMBL" id="JAYWIO010000002">
    <property type="protein sequence ID" value="KAK7281351.1"/>
    <property type="molecule type" value="Genomic_DNA"/>
</dbReference>
<evidence type="ECO:0000313" key="2">
    <source>
        <dbReference type="EMBL" id="KAK7281351.1"/>
    </source>
</evidence>
<feature type="transmembrane region" description="Helical" evidence="1">
    <location>
        <begin position="26"/>
        <end position="46"/>
    </location>
</feature>
<dbReference type="AlphaFoldDB" id="A0AAN9ILM1"/>
<keyword evidence="1" id="KW-0472">Membrane</keyword>
<gene>
    <name evidence="2" type="ORF">RIF29_09260</name>
</gene>
<organism evidence="2 3">
    <name type="scientific">Crotalaria pallida</name>
    <name type="common">Smooth rattlebox</name>
    <name type="synonym">Crotalaria striata</name>
    <dbReference type="NCBI Taxonomy" id="3830"/>
    <lineage>
        <taxon>Eukaryota</taxon>
        <taxon>Viridiplantae</taxon>
        <taxon>Streptophyta</taxon>
        <taxon>Embryophyta</taxon>
        <taxon>Tracheophyta</taxon>
        <taxon>Spermatophyta</taxon>
        <taxon>Magnoliopsida</taxon>
        <taxon>eudicotyledons</taxon>
        <taxon>Gunneridae</taxon>
        <taxon>Pentapetalae</taxon>
        <taxon>rosids</taxon>
        <taxon>fabids</taxon>
        <taxon>Fabales</taxon>
        <taxon>Fabaceae</taxon>
        <taxon>Papilionoideae</taxon>
        <taxon>50 kb inversion clade</taxon>
        <taxon>genistoids sensu lato</taxon>
        <taxon>core genistoids</taxon>
        <taxon>Crotalarieae</taxon>
        <taxon>Crotalaria</taxon>
    </lineage>
</organism>
<evidence type="ECO:0000256" key="1">
    <source>
        <dbReference type="SAM" id="Phobius"/>
    </source>
</evidence>
<comment type="caution">
    <text evidence="2">The sequence shown here is derived from an EMBL/GenBank/DDBJ whole genome shotgun (WGS) entry which is preliminary data.</text>
</comment>
<proteinExistence type="predicted"/>
<accession>A0AAN9ILM1</accession>